<dbReference type="InterPro" id="IPR020287">
    <property type="entry name" value="Tail_sheath_C"/>
</dbReference>
<feature type="domain" description="Tail sheath protein subtilisin-like" evidence="2">
    <location>
        <begin position="206"/>
        <end position="376"/>
    </location>
</feature>
<evidence type="ECO:0000256" key="1">
    <source>
        <dbReference type="ARBA" id="ARBA00008005"/>
    </source>
</evidence>
<dbReference type="Pfam" id="PF04984">
    <property type="entry name" value="Phage_sheath_1"/>
    <property type="match status" value="1"/>
</dbReference>
<evidence type="ECO:0000313" key="4">
    <source>
        <dbReference type="EMBL" id="AKN37315.1"/>
    </source>
</evidence>
<evidence type="ECO:0000259" key="3">
    <source>
        <dbReference type="Pfam" id="PF17482"/>
    </source>
</evidence>
<organism evidence="4">
    <name type="scientific">Vibrio sp. 1F_97</name>
    <dbReference type="NCBI Taxonomy" id="1652827"/>
    <lineage>
        <taxon>Bacteria</taxon>
        <taxon>Pseudomonadati</taxon>
        <taxon>Pseudomonadota</taxon>
        <taxon>Gammaproteobacteria</taxon>
        <taxon>Vibrionales</taxon>
        <taxon>Vibrionaceae</taxon>
        <taxon>Vibrio</taxon>
    </lineage>
</organism>
<name>A0A0H3ZMD5_9VIBR</name>
<dbReference type="Pfam" id="PF17482">
    <property type="entry name" value="Phage_sheath_1C"/>
    <property type="match status" value="1"/>
</dbReference>
<dbReference type="AlphaFoldDB" id="A0A0H3ZMD5"/>
<dbReference type="InterPro" id="IPR052042">
    <property type="entry name" value="Tail_sheath_structural"/>
</dbReference>
<reference evidence="4" key="1">
    <citation type="journal article" date="2015" name="MBio">
        <title>Eco-Evolutionary Dynamics of Episomes among Ecologically Cohesive Bacterial Populations.</title>
        <authorList>
            <person name="Xue H."/>
            <person name="Cordero O.X."/>
            <person name="Camas F.M."/>
            <person name="Trimble W."/>
            <person name="Meyer F."/>
            <person name="Guglielmini J."/>
            <person name="Rocha E.P."/>
            <person name="Polz M.F."/>
        </authorList>
    </citation>
    <scope>NUCLEOTIDE SEQUENCE</scope>
    <source>
        <strain evidence="4">1F_97</strain>
    </source>
</reference>
<accession>A0A0H3ZMD5</accession>
<dbReference type="InterPro" id="IPR035089">
    <property type="entry name" value="Phage_sheath_subtilisin"/>
</dbReference>
<dbReference type="PANTHER" id="PTHR35861">
    <property type="match status" value="1"/>
</dbReference>
<dbReference type="PANTHER" id="PTHR35861:SF1">
    <property type="entry name" value="PHAGE TAIL SHEATH PROTEIN"/>
    <property type="match status" value="1"/>
</dbReference>
<feature type="domain" description="Tail sheath protein C-terminal" evidence="3">
    <location>
        <begin position="378"/>
        <end position="478"/>
    </location>
</feature>
<protein>
    <submittedName>
        <fullName evidence="4">Phage tail sheath monomer</fullName>
    </submittedName>
</protein>
<dbReference type="EMBL" id="KP795532">
    <property type="protein sequence ID" value="AKN37315.1"/>
    <property type="molecule type" value="Genomic_DNA"/>
</dbReference>
<comment type="similarity">
    <text evidence="1">Belongs to the myoviridae tail sheath protein family.</text>
</comment>
<evidence type="ECO:0000259" key="2">
    <source>
        <dbReference type="Pfam" id="PF04984"/>
    </source>
</evidence>
<proteinExistence type="inferred from homology"/>
<dbReference type="Gene3D" id="3.40.50.11780">
    <property type="match status" value="1"/>
</dbReference>
<sequence>MTQFLHGVEVIEIDDGSRPIQTVKSAVIGLVGTAPGAASAIAATLTLGSAILNDGMVFTAKKAGTEGNAISIEVVDPAAADESLAVTVDGNKVKVTLATDASKVITSTAVEIKAVIEADADATALVGVVVLGDGSGDVASAPRTYLTGGENEPFPLYKPVAVAGSRKRAEGLGVGGTLPAAIDDIFDQTGALVIVVRAEEGADDAATQANIIKAMKGWLDSQTETGYTPRILIAPEFSQVDAVSSEGEAKAKRLRAIFYSDCERVATYTDAIKRARQFGERVEVTWPWVRVFDTEQAKEIDRPYSARAAGLRARIDAEKGFWWSKSNQQVYGIVGTSQPVDWSLGDPNTTANMLNENKVSTIIREGGFRHWGNRTCSVDPKWTFEQTRRTADIINDSVQRSHMWAVDRNITKTYVDDVIAGVNAYLRELKALGAILGGECWADKELNTPATIQKGLVYFDFDFCPPYPAEHIVFRSRLNNDYLEEVFG</sequence>